<dbReference type="SUPFAM" id="SSF51197">
    <property type="entry name" value="Clavaminate synthase-like"/>
    <property type="match status" value="1"/>
</dbReference>
<dbReference type="Pfam" id="PF02668">
    <property type="entry name" value="TauD"/>
    <property type="match status" value="1"/>
</dbReference>
<organism evidence="4 5">
    <name type="scientific">Crocosphaera watsonii WH 0402</name>
    <dbReference type="NCBI Taxonomy" id="1284629"/>
    <lineage>
        <taxon>Bacteria</taxon>
        <taxon>Bacillati</taxon>
        <taxon>Cyanobacteriota</taxon>
        <taxon>Cyanophyceae</taxon>
        <taxon>Oscillatoriophycideae</taxon>
        <taxon>Chroococcales</taxon>
        <taxon>Aphanothecaceae</taxon>
        <taxon>Crocosphaera</taxon>
    </lineage>
</organism>
<evidence type="ECO:0000256" key="2">
    <source>
        <dbReference type="ARBA" id="ARBA00023002"/>
    </source>
</evidence>
<reference evidence="4 5" key="2">
    <citation type="submission" date="2013-09" db="EMBL/GenBank/DDBJ databases">
        <title>Whole genome comparison of six Crocosphaera watsonii strains with differing phenotypes.</title>
        <authorList>
            <person name="Bench S.R."/>
            <person name="Heller P."/>
            <person name="Frank I."/>
            <person name="Arciniega M."/>
            <person name="Shilova I.N."/>
            <person name="Zehr J.P."/>
        </authorList>
    </citation>
    <scope>NUCLEOTIDE SEQUENCE [LARGE SCALE GENOMIC DNA]</scope>
    <source>
        <strain evidence="4 5">WH 0402</strain>
    </source>
</reference>
<keyword evidence="2" id="KW-0560">Oxidoreductase</keyword>
<evidence type="ECO:0000313" key="5">
    <source>
        <dbReference type="Proteomes" id="UP000018130"/>
    </source>
</evidence>
<protein>
    <submittedName>
        <fullName evidence="4">SyrP protein, putative</fullName>
    </submittedName>
</protein>
<dbReference type="InterPro" id="IPR042098">
    <property type="entry name" value="TauD-like_sf"/>
</dbReference>
<dbReference type="RefSeq" id="WP_053081940.1">
    <property type="nucleotide sequence ID" value="NZ_CAQN01001292.1"/>
</dbReference>
<dbReference type="Gene3D" id="3.60.130.10">
    <property type="entry name" value="Clavaminate synthase-like"/>
    <property type="match status" value="1"/>
</dbReference>
<feature type="domain" description="TauD/TfdA-like" evidence="3">
    <location>
        <begin position="19"/>
        <end position="306"/>
    </location>
</feature>
<dbReference type="Proteomes" id="UP000018130">
    <property type="component" value="Unassembled WGS sequence"/>
</dbReference>
<dbReference type="AlphaFoldDB" id="T2K0V1"/>
<dbReference type="InterPro" id="IPR050411">
    <property type="entry name" value="AlphaKG_dependent_hydroxylases"/>
</dbReference>
<name>T2K0V1_CROWT</name>
<sequence>MSQYPFIISPVNEEEAQSLPEFIKKNSSQLHKQLEESGALLFRGFSVKDAESFEKVSKAGTPNLLENTGGGSPRTLIQGKVYTSTEYSEDQWIPLHCEQSYFSSMPNYIWFFCLIPPKEQGQTPIGDMQELLTRLDPKLVERFQEKGVRYIYNLHGGKGFSVGWQKAFLTEDKQQVTDWLDEQGADYKWNSDNSLSIKLLAPGLRNHSSTNELVWGNQAVNWHVDTFPAQMKKMIRRVYRSEENYPKHAMFGDGSPIDETDIQHILKVQADMEVTFDWQQGDVLWCDNQRMAHGRRPFQGSRKILVALA</sequence>
<evidence type="ECO:0000256" key="1">
    <source>
        <dbReference type="ARBA" id="ARBA00001954"/>
    </source>
</evidence>
<dbReference type="PANTHER" id="PTHR10696">
    <property type="entry name" value="GAMMA-BUTYROBETAINE HYDROXYLASE-RELATED"/>
    <property type="match status" value="1"/>
</dbReference>
<comment type="caution">
    <text evidence="4">The sequence shown here is derived from an EMBL/GenBank/DDBJ whole genome shotgun (WGS) entry which is preliminary data.</text>
</comment>
<evidence type="ECO:0000259" key="3">
    <source>
        <dbReference type="Pfam" id="PF02668"/>
    </source>
</evidence>
<dbReference type="EMBL" id="CAQN01001292">
    <property type="protein sequence ID" value="CCQ70822.1"/>
    <property type="molecule type" value="Genomic_DNA"/>
</dbReference>
<dbReference type="InterPro" id="IPR003819">
    <property type="entry name" value="TauD/TfdA-like"/>
</dbReference>
<accession>T2K0V1</accession>
<proteinExistence type="predicted"/>
<dbReference type="PANTHER" id="PTHR10696:SF21">
    <property type="entry name" value="TAUD_TFDA-LIKE DOMAIN-CONTAINING PROTEIN"/>
    <property type="match status" value="1"/>
</dbReference>
<dbReference type="GO" id="GO:0016491">
    <property type="term" value="F:oxidoreductase activity"/>
    <property type="evidence" value="ECO:0007669"/>
    <property type="project" value="UniProtKB-KW"/>
</dbReference>
<evidence type="ECO:0000313" key="4">
    <source>
        <dbReference type="EMBL" id="CCQ70822.1"/>
    </source>
</evidence>
<comment type="cofactor">
    <cofactor evidence="1">
        <name>Fe(2+)</name>
        <dbReference type="ChEBI" id="CHEBI:29033"/>
    </cofactor>
</comment>
<gene>
    <name evidence="4" type="ORF">CWATWH0402_374</name>
</gene>
<reference evidence="4 5" key="1">
    <citation type="submission" date="2013-01" db="EMBL/GenBank/DDBJ databases">
        <authorList>
            <person name="Bench S."/>
        </authorList>
    </citation>
    <scope>NUCLEOTIDE SEQUENCE [LARGE SCALE GENOMIC DNA]</scope>
    <source>
        <strain evidence="4 5">WH 0402</strain>
    </source>
</reference>